<evidence type="ECO:0000256" key="5">
    <source>
        <dbReference type="ARBA" id="ARBA00022801"/>
    </source>
</evidence>
<dbReference type="PANTHER" id="PTHR43808">
    <property type="entry name" value="ACETYLORNITHINE DEACETYLASE"/>
    <property type="match status" value="1"/>
</dbReference>
<proteinExistence type="inferred from homology"/>
<keyword evidence="6" id="KW-0862">Zinc</keyword>
<evidence type="ECO:0000256" key="1">
    <source>
        <dbReference type="ARBA" id="ARBA00001947"/>
    </source>
</evidence>
<dbReference type="PROSITE" id="PS00759">
    <property type="entry name" value="ARGE_DAPE_CPG2_2"/>
    <property type="match status" value="1"/>
</dbReference>
<reference evidence="9 10" key="1">
    <citation type="submission" date="2015-06" db="EMBL/GenBank/DDBJ databases">
        <title>The Genome Sequence of Enterococcus durans 4EA1.</title>
        <authorList>
            <consortium name="The Broad Institute Genomics Platform"/>
            <consortium name="The Broad Institute Genome Sequencing Center for Infectious Disease"/>
            <person name="Earl A.M."/>
            <person name="Van Tyne D."/>
            <person name="Lebreton F."/>
            <person name="Saavedra J.T."/>
            <person name="Gilmore M.S."/>
            <person name="Manson Mcguire A."/>
            <person name="Clock S."/>
            <person name="Crupain M."/>
            <person name="Rangan U."/>
            <person name="Young S."/>
            <person name="Abouelleil A."/>
            <person name="Cao P."/>
            <person name="Chapman S.B."/>
            <person name="Griggs A."/>
            <person name="Priest M."/>
            <person name="Shea T."/>
            <person name="Wortman J."/>
            <person name="Nusbaum C."/>
            <person name="Birren B."/>
        </authorList>
    </citation>
    <scope>NUCLEOTIDE SEQUENCE [LARGE SCALE GENOMIC DNA]</scope>
    <source>
        <strain evidence="9 10">4EA1</strain>
    </source>
</reference>
<dbReference type="InterPro" id="IPR002933">
    <property type="entry name" value="Peptidase_M20"/>
</dbReference>
<dbReference type="RefSeq" id="WP_113845534.1">
    <property type="nucleotide sequence ID" value="NZ_JAAMRZ010000002.1"/>
</dbReference>
<name>A0A367CDJ5_9ENTE</name>
<organism evidence="9 10">
    <name type="scientific">Enterococcus durans</name>
    <dbReference type="NCBI Taxonomy" id="53345"/>
    <lineage>
        <taxon>Bacteria</taxon>
        <taxon>Bacillati</taxon>
        <taxon>Bacillota</taxon>
        <taxon>Bacilli</taxon>
        <taxon>Lactobacillales</taxon>
        <taxon>Enterococcaceae</taxon>
        <taxon>Enterococcus</taxon>
    </lineage>
</organism>
<protein>
    <submittedName>
        <fullName evidence="9">Dipeptidase PepV</fullName>
    </submittedName>
</protein>
<dbReference type="GO" id="GO:0008237">
    <property type="term" value="F:metallopeptidase activity"/>
    <property type="evidence" value="ECO:0007669"/>
    <property type="project" value="UniProtKB-KW"/>
</dbReference>
<dbReference type="GO" id="GO:0008777">
    <property type="term" value="F:acetylornithine deacetylase activity"/>
    <property type="evidence" value="ECO:0007669"/>
    <property type="project" value="TreeGrafter"/>
</dbReference>
<keyword evidence="7" id="KW-0224">Dipeptidase</keyword>
<dbReference type="Gene3D" id="3.30.70.360">
    <property type="match status" value="2"/>
</dbReference>
<keyword evidence="3" id="KW-0645">Protease</keyword>
<dbReference type="InterPro" id="IPR050072">
    <property type="entry name" value="Peptidase_M20A"/>
</dbReference>
<evidence type="ECO:0000256" key="7">
    <source>
        <dbReference type="ARBA" id="ARBA00022997"/>
    </source>
</evidence>
<keyword evidence="8" id="KW-0482">Metalloprotease</keyword>
<dbReference type="Proteomes" id="UP000252797">
    <property type="component" value="Unassembled WGS sequence"/>
</dbReference>
<evidence type="ECO:0000256" key="2">
    <source>
        <dbReference type="ARBA" id="ARBA00006247"/>
    </source>
</evidence>
<dbReference type="Pfam" id="PF01546">
    <property type="entry name" value="Peptidase_M20"/>
    <property type="match status" value="1"/>
</dbReference>
<dbReference type="GO" id="GO:0006526">
    <property type="term" value="P:L-arginine biosynthetic process"/>
    <property type="evidence" value="ECO:0007669"/>
    <property type="project" value="TreeGrafter"/>
</dbReference>
<evidence type="ECO:0000313" key="9">
    <source>
        <dbReference type="EMBL" id="RCA10528.1"/>
    </source>
</evidence>
<dbReference type="GO" id="GO:0008270">
    <property type="term" value="F:zinc ion binding"/>
    <property type="evidence" value="ECO:0007669"/>
    <property type="project" value="InterPro"/>
</dbReference>
<evidence type="ECO:0000256" key="8">
    <source>
        <dbReference type="ARBA" id="ARBA00023049"/>
    </source>
</evidence>
<dbReference type="EMBL" id="LEPB01000004">
    <property type="protein sequence ID" value="RCA10528.1"/>
    <property type="molecule type" value="Genomic_DNA"/>
</dbReference>
<dbReference type="PANTHER" id="PTHR43808:SF31">
    <property type="entry name" value="N-ACETYL-L-CITRULLINE DEACETYLASE"/>
    <property type="match status" value="1"/>
</dbReference>
<comment type="cofactor">
    <cofactor evidence="1">
        <name>Zn(2+)</name>
        <dbReference type="ChEBI" id="CHEBI:29105"/>
    </cofactor>
</comment>
<dbReference type="InterPro" id="IPR036264">
    <property type="entry name" value="Bact_exopeptidase_dim_dom"/>
</dbReference>
<dbReference type="NCBIfam" id="NF005591">
    <property type="entry name" value="PRK07318.1"/>
    <property type="match status" value="1"/>
</dbReference>
<evidence type="ECO:0000256" key="3">
    <source>
        <dbReference type="ARBA" id="ARBA00022670"/>
    </source>
</evidence>
<dbReference type="InterPro" id="IPR001261">
    <property type="entry name" value="ArgE/DapE_CS"/>
</dbReference>
<comment type="caution">
    <text evidence="9">The sequence shown here is derived from an EMBL/GenBank/DDBJ whole genome shotgun (WGS) entry which is preliminary data.</text>
</comment>
<dbReference type="GO" id="GO:0016805">
    <property type="term" value="F:dipeptidase activity"/>
    <property type="evidence" value="ECO:0007669"/>
    <property type="project" value="UniProtKB-KW"/>
</dbReference>
<keyword evidence="5" id="KW-0378">Hydrolase</keyword>
<gene>
    <name evidence="9" type="ORF">EA71_01280</name>
</gene>
<dbReference type="Gene3D" id="3.40.630.10">
    <property type="entry name" value="Zn peptidases"/>
    <property type="match status" value="1"/>
</dbReference>
<evidence type="ECO:0000313" key="10">
    <source>
        <dbReference type="Proteomes" id="UP000252797"/>
    </source>
</evidence>
<comment type="similarity">
    <text evidence="2">Belongs to the peptidase M20A family.</text>
</comment>
<keyword evidence="4" id="KW-0479">Metal-binding</keyword>
<dbReference type="GO" id="GO:0006508">
    <property type="term" value="P:proteolysis"/>
    <property type="evidence" value="ECO:0007669"/>
    <property type="project" value="UniProtKB-KW"/>
</dbReference>
<dbReference type="NCBIfam" id="TIGR01887">
    <property type="entry name" value="dipeptidaselike"/>
    <property type="match status" value="1"/>
</dbReference>
<dbReference type="AlphaFoldDB" id="A0A367CDJ5"/>
<dbReference type="SUPFAM" id="SSF53187">
    <property type="entry name" value="Zn-dependent exopeptidases"/>
    <property type="match status" value="1"/>
</dbReference>
<dbReference type="CDD" id="cd03888">
    <property type="entry name" value="M20_PepV"/>
    <property type="match status" value="1"/>
</dbReference>
<evidence type="ECO:0000256" key="6">
    <source>
        <dbReference type="ARBA" id="ARBA00022833"/>
    </source>
</evidence>
<accession>A0A367CDJ5</accession>
<dbReference type="SUPFAM" id="SSF55031">
    <property type="entry name" value="Bacterial exopeptidase dimerisation domain"/>
    <property type="match status" value="1"/>
</dbReference>
<sequence length="471" mass="52690">MKINWQNEVESIKEELMNDLKELLAIDSVRDIEHRTAEYPLGPGPALALQKVLAFGERDGFKTKNIGNLAGHIDHGPEEAEMFGILGHVDVVPAGQGWDTDPFEPVIKDGKLFARGSSDDKGPSLAAYYAVKLIKKLNLPINKKIRFIFGTDEESEWTGIHRYKEVEELPKVGFSPDANFPIINGEKGIISCELSFESQKSEASKLKLASFTSGLRSNMVPSEAVAVVNIIKLELIDILAHDFDRFLEENQLKGTFELAEDIATFKITGKAVHAQDPKQGINAATYLGEFLNRYQFDADGSNYLSVIANYLHKDFNGRLLNIYWEDEVMGQVTSSANVFRYDTDEKQIIINIRHPKGTTNEKILQEISELLQPFAVSAKIIGDIKLPHYVSAEDPFIKTLLEVYEEHTGEKGDECTIGGGTYGRVLEKGCAFGALFPGRENVMHQPNEYMYVEDIYQATAIYADAIYRLVQ</sequence>
<dbReference type="InterPro" id="IPR010964">
    <property type="entry name" value="M20A_pepV-rel"/>
</dbReference>
<evidence type="ECO:0000256" key="4">
    <source>
        <dbReference type="ARBA" id="ARBA00022723"/>
    </source>
</evidence>